<dbReference type="PATRIC" id="fig|1648404.4.peg.1942"/>
<dbReference type="EMBL" id="CP011310">
    <property type="protein sequence ID" value="AKQ42178.1"/>
    <property type="molecule type" value="Genomic_DNA"/>
</dbReference>
<dbReference type="AlphaFoldDB" id="A0A0H4VYE8"/>
<dbReference type="STRING" id="1648404.CP97_09330"/>
<protein>
    <submittedName>
        <fullName evidence="1">Uncharacterized protein</fullName>
    </submittedName>
</protein>
<dbReference type="RefSeq" id="WP_048885704.1">
    <property type="nucleotide sequence ID" value="NZ_CP011310.1"/>
</dbReference>
<reference evidence="1 2" key="1">
    <citation type="journal article" date="2015" name="Int. J. Syst. Evol. Microbiol.">
        <title>Erythrobacter atlanticus sp. nov., a bacterium from ocean sediment able to degrade polycyclic aromatic hydrocarbons.</title>
        <authorList>
            <person name="Zhuang L."/>
            <person name="Liu Y."/>
            <person name="Wang L."/>
            <person name="Wang W."/>
            <person name="Shao Z."/>
        </authorList>
    </citation>
    <scope>NUCLEOTIDE SEQUENCE [LARGE SCALE GENOMIC DNA]</scope>
    <source>
        <strain evidence="2">s21-N3</strain>
    </source>
</reference>
<reference evidence="2" key="2">
    <citation type="submission" date="2015-04" db="EMBL/GenBank/DDBJ databases">
        <title>The complete genome sequence of Erythrobacter sp. s21-N3.</title>
        <authorList>
            <person name="Zhuang L."/>
            <person name="Liu Y."/>
            <person name="Shao Z."/>
        </authorList>
    </citation>
    <scope>NUCLEOTIDE SEQUENCE [LARGE SCALE GENOMIC DNA]</scope>
    <source>
        <strain evidence="2">s21-N3</strain>
    </source>
</reference>
<gene>
    <name evidence="1" type="ORF">CP97_09330</name>
</gene>
<dbReference type="OrthoDB" id="7390151at2"/>
<sequence>MLTGNWPNPPHPEEYAIRFDSGRETRILIVPALFDEANKLRHFIVETMRILDGLGMDCMLPDLPGTNESQLAPVEQDIASWHSAMSGAARHFGATHALSLRGGANCVPDTIPALRYAPIGGSSVLRALLRAQVIADREASKNTSREDLLARGRECGLVLAGYALGPDMIAQLENAELAEPGMPDIAQGDLGGAGLWLRAEPDHDQAQAQALAKTVQERLR</sequence>
<evidence type="ECO:0000313" key="2">
    <source>
        <dbReference type="Proteomes" id="UP000059113"/>
    </source>
</evidence>
<dbReference type="Proteomes" id="UP000059113">
    <property type="component" value="Chromosome"/>
</dbReference>
<accession>A0A0H4VYE8</accession>
<keyword evidence="2" id="KW-1185">Reference proteome</keyword>
<proteinExistence type="predicted"/>
<name>A0A0H4VYE8_9SPHN</name>
<organism evidence="1 2">
    <name type="scientific">Aurantiacibacter atlanticus</name>
    <dbReference type="NCBI Taxonomy" id="1648404"/>
    <lineage>
        <taxon>Bacteria</taxon>
        <taxon>Pseudomonadati</taxon>
        <taxon>Pseudomonadota</taxon>
        <taxon>Alphaproteobacteria</taxon>
        <taxon>Sphingomonadales</taxon>
        <taxon>Erythrobacteraceae</taxon>
        <taxon>Aurantiacibacter</taxon>
    </lineage>
</organism>
<evidence type="ECO:0000313" key="1">
    <source>
        <dbReference type="EMBL" id="AKQ42178.1"/>
    </source>
</evidence>
<dbReference type="KEGG" id="ery:CP97_09330"/>